<reference evidence="2 3" key="1">
    <citation type="submission" date="2018-11" db="EMBL/GenBank/DDBJ databases">
        <title>The genome draft of YIM 96095.</title>
        <authorList>
            <person name="Tang S.-K."/>
            <person name="Chunyu W.-X."/>
            <person name="Feng Y.-Z."/>
        </authorList>
    </citation>
    <scope>NUCLEOTIDE SEQUENCE [LARGE SCALE GENOMIC DNA]</scope>
    <source>
        <strain evidence="2 3">YIM 96095</strain>
    </source>
</reference>
<evidence type="ECO:0000256" key="1">
    <source>
        <dbReference type="SAM" id="Phobius"/>
    </source>
</evidence>
<evidence type="ECO:0000313" key="3">
    <source>
        <dbReference type="Proteomes" id="UP000269198"/>
    </source>
</evidence>
<keyword evidence="3" id="KW-1185">Reference proteome</keyword>
<dbReference type="Proteomes" id="UP000269198">
    <property type="component" value="Unassembled WGS sequence"/>
</dbReference>
<gene>
    <name evidence="2" type="ORF">EFW17_17745</name>
</gene>
<name>A0A3N0E4N1_9ACTN</name>
<keyword evidence="1" id="KW-0812">Transmembrane</keyword>
<dbReference type="OrthoDB" id="3430175at2"/>
<dbReference type="InterPro" id="IPR025443">
    <property type="entry name" value="DUF4307"/>
</dbReference>
<proteinExistence type="predicted"/>
<feature type="transmembrane region" description="Helical" evidence="1">
    <location>
        <begin position="24"/>
        <end position="45"/>
    </location>
</feature>
<keyword evidence="1" id="KW-1133">Transmembrane helix</keyword>
<evidence type="ECO:0000313" key="2">
    <source>
        <dbReference type="EMBL" id="RNL82806.1"/>
    </source>
</evidence>
<comment type="caution">
    <text evidence="2">The sequence shown here is derived from an EMBL/GenBank/DDBJ whole genome shotgun (WGS) entry which is preliminary data.</text>
</comment>
<protein>
    <submittedName>
        <fullName evidence="2">DUF4307 domain-containing protein</fullName>
    </submittedName>
</protein>
<sequence length="133" mass="14072">MPASPPDHAPGSVAKGRGYGNAPAIFVIGLMVAVVFTVGWGFALMNYTGSQGVQFQTVAWRVLSENEASITFEVSGDESVECVVLAKDDRHVEVGQTEVEVQPGDRNVTASVETVREATTVEVASCREQGSAK</sequence>
<dbReference type="Pfam" id="PF14155">
    <property type="entry name" value="DUF4307"/>
    <property type="match status" value="1"/>
</dbReference>
<dbReference type="AlphaFoldDB" id="A0A3N0E4N1"/>
<keyword evidence="1" id="KW-0472">Membrane</keyword>
<accession>A0A3N0E4N1</accession>
<organism evidence="2 3">
    <name type="scientific">Halostreptopolyspora alba</name>
    <dbReference type="NCBI Taxonomy" id="2487137"/>
    <lineage>
        <taxon>Bacteria</taxon>
        <taxon>Bacillati</taxon>
        <taxon>Actinomycetota</taxon>
        <taxon>Actinomycetes</taxon>
        <taxon>Streptosporangiales</taxon>
        <taxon>Nocardiopsidaceae</taxon>
        <taxon>Halostreptopolyspora</taxon>
    </lineage>
</organism>
<dbReference type="RefSeq" id="WP_123202540.1">
    <property type="nucleotide sequence ID" value="NZ_RJMB01000020.1"/>
</dbReference>
<dbReference type="EMBL" id="RJMB01000020">
    <property type="protein sequence ID" value="RNL82806.1"/>
    <property type="molecule type" value="Genomic_DNA"/>
</dbReference>